<sequence>MRTSVKADDATSPDLIRKIEAADESLRISFSGMPIDEVVPEVERSLSELDLDLPEATVQDWAQHVVDRADYVLEIR</sequence>
<dbReference type="AlphaFoldDB" id="A0A5Q2MGH4"/>
<evidence type="ECO:0000313" key="1">
    <source>
        <dbReference type="EMBL" id="QGG41748.1"/>
    </source>
</evidence>
<organism evidence="1 2">
    <name type="scientific">Aeromicrobium yanjiei</name>
    <dbReference type="NCBI Taxonomy" id="2662028"/>
    <lineage>
        <taxon>Bacteria</taxon>
        <taxon>Bacillati</taxon>
        <taxon>Actinomycetota</taxon>
        <taxon>Actinomycetes</taxon>
        <taxon>Propionibacteriales</taxon>
        <taxon>Nocardioidaceae</taxon>
        <taxon>Aeromicrobium</taxon>
    </lineage>
</organism>
<evidence type="ECO:0000313" key="2">
    <source>
        <dbReference type="Proteomes" id="UP000392064"/>
    </source>
</evidence>
<dbReference type="RefSeq" id="WP_153653014.1">
    <property type="nucleotide sequence ID" value="NZ_CP045737.1"/>
</dbReference>
<dbReference type="KEGG" id="aef:GEV26_10460"/>
<protein>
    <submittedName>
        <fullName evidence="1">Uncharacterized protein</fullName>
    </submittedName>
</protein>
<proteinExistence type="predicted"/>
<name>A0A5Q2MGH4_9ACTN</name>
<accession>A0A5Q2MGH4</accession>
<gene>
    <name evidence="1" type="ORF">GEV26_10460</name>
</gene>
<reference evidence="1 2" key="1">
    <citation type="submission" date="2019-11" db="EMBL/GenBank/DDBJ databases">
        <authorList>
            <person name="Li J."/>
        </authorList>
    </citation>
    <scope>NUCLEOTIDE SEQUENCE [LARGE SCALE GENOMIC DNA]</scope>
    <source>
        <strain evidence="1 2">MF47</strain>
    </source>
</reference>
<dbReference type="EMBL" id="CP045737">
    <property type="protein sequence ID" value="QGG41748.1"/>
    <property type="molecule type" value="Genomic_DNA"/>
</dbReference>
<keyword evidence="2" id="KW-1185">Reference proteome</keyword>
<dbReference type="Proteomes" id="UP000392064">
    <property type="component" value="Chromosome"/>
</dbReference>